<accession>A0AAQ4FCP5</accession>
<reference evidence="1 2" key="1">
    <citation type="journal article" date="2023" name="Arcadia Sci">
        <title>De novo assembly of a long-read Amblyomma americanum tick genome.</title>
        <authorList>
            <person name="Chou S."/>
            <person name="Poskanzer K.E."/>
            <person name="Rollins M."/>
            <person name="Thuy-Boun P.S."/>
        </authorList>
    </citation>
    <scope>NUCLEOTIDE SEQUENCE [LARGE SCALE GENOMIC DNA]</scope>
    <source>
        <strain evidence="1">F_SG_1</strain>
        <tissue evidence="1">Salivary glands</tissue>
    </source>
</reference>
<name>A0AAQ4FCP5_AMBAM</name>
<proteinExistence type="predicted"/>
<dbReference type="AlphaFoldDB" id="A0AAQ4FCP5"/>
<evidence type="ECO:0000313" key="1">
    <source>
        <dbReference type="EMBL" id="KAK8784987.1"/>
    </source>
</evidence>
<sequence length="107" mass="11968">MTMQLLTCRQVFSRYENAAPHVHPLIHLHPLRAAVTKTSKNVASNYFHGVLTIGNATEVVNKHTSVLYEHVVTWCALRYPVAFRSTAHPRTFAVLALPAVLLCFDSV</sequence>
<dbReference type="EMBL" id="JARKHS020004043">
    <property type="protein sequence ID" value="KAK8784987.1"/>
    <property type="molecule type" value="Genomic_DNA"/>
</dbReference>
<evidence type="ECO:0000313" key="2">
    <source>
        <dbReference type="Proteomes" id="UP001321473"/>
    </source>
</evidence>
<dbReference type="Proteomes" id="UP001321473">
    <property type="component" value="Unassembled WGS sequence"/>
</dbReference>
<protein>
    <submittedName>
        <fullName evidence="1">Uncharacterized protein</fullName>
    </submittedName>
</protein>
<organism evidence="1 2">
    <name type="scientific">Amblyomma americanum</name>
    <name type="common">Lone star tick</name>
    <dbReference type="NCBI Taxonomy" id="6943"/>
    <lineage>
        <taxon>Eukaryota</taxon>
        <taxon>Metazoa</taxon>
        <taxon>Ecdysozoa</taxon>
        <taxon>Arthropoda</taxon>
        <taxon>Chelicerata</taxon>
        <taxon>Arachnida</taxon>
        <taxon>Acari</taxon>
        <taxon>Parasitiformes</taxon>
        <taxon>Ixodida</taxon>
        <taxon>Ixodoidea</taxon>
        <taxon>Ixodidae</taxon>
        <taxon>Amblyomminae</taxon>
        <taxon>Amblyomma</taxon>
    </lineage>
</organism>
<comment type="caution">
    <text evidence="1">The sequence shown here is derived from an EMBL/GenBank/DDBJ whole genome shotgun (WGS) entry which is preliminary data.</text>
</comment>
<gene>
    <name evidence="1" type="ORF">V5799_008646</name>
</gene>
<keyword evidence="2" id="KW-1185">Reference proteome</keyword>